<evidence type="ECO:0000256" key="2">
    <source>
        <dbReference type="ARBA" id="ARBA00022553"/>
    </source>
</evidence>
<dbReference type="Pfam" id="PF00501">
    <property type="entry name" value="AMP-binding"/>
    <property type="match status" value="1"/>
</dbReference>
<organism evidence="4 5">
    <name type="scientific">Diaporthe vaccinii</name>
    <dbReference type="NCBI Taxonomy" id="105482"/>
    <lineage>
        <taxon>Eukaryota</taxon>
        <taxon>Fungi</taxon>
        <taxon>Dikarya</taxon>
        <taxon>Ascomycota</taxon>
        <taxon>Pezizomycotina</taxon>
        <taxon>Sordariomycetes</taxon>
        <taxon>Sordariomycetidae</taxon>
        <taxon>Diaporthales</taxon>
        <taxon>Diaporthaceae</taxon>
        <taxon>Diaporthe</taxon>
        <taxon>Diaporthe eres species complex</taxon>
    </lineage>
</organism>
<dbReference type="PROSITE" id="PS50075">
    <property type="entry name" value="CARRIER"/>
    <property type="match status" value="1"/>
</dbReference>
<dbReference type="Gene3D" id="3.40.50.12780">
    <property type="entry name" value="N-terminal domain of ligase-like"/>
    <property type="match status" value="1"/>
</dbReference>
<dbReference type="InterPro" id="IPR020845">
    <property type="entry name" value="AMP-binding_CS"/>
</dbReference>
<dbReference type="Pfam" id="PF00550">
    <property type="entry name" value="PP-binding"/>
    <property type="match status" value="1"/>
</dbReference>
<dbReference type="Pfam" id="PF23562">
    <property type="entry name" value="AMP-binding_C_3"/>
    <property type="match status" value="1"/>
</dbReference>
<evidence type="ECO:0000313" key="5">
    <source>
        <dbReference type="Proteomes" id="UP001600888"/>
    </source>
</evidence>
<dbReference type="SUPFAM" id="SSF51735">
    <property type="entry name" value="NAD(P)-binding Rossmann-fold domains"/>
    <property type="match status" value="1"/>
</dbReference>
<sequence>METNCGPLLQQSSLKHSSRTLGSLSDATVTKGRCASPTGNTVRAGRAQNIKLGHLPRRRALQINTDIFNTRLYLNSLYRNHHKYNNIPRDSQTNNFDSITRYHRDYTDQPEMGSVANLSSTPYGRRLLPTLIDEVSSQDPDRECFQIPRSSEPSDGWRVLSWKDVANAVNRCAHRIVEVCGTPEKDSFPTIAYLGPNDVRYIVLMIAAVKAGYAAMFISPRNSREGQLNLFDKTSCKILAFAGSHKETVQPWLAEREMQAVEVSPLDAWFPEKQVPHFPYDKTFDEAEWDPCLVLHTSGSTGLPKPIVVRHGMWNTLDALHNLPMWDGKKVSFREWADQSKRQFVPMPLFHMAGLMCAVGMSMFWDTPVCLGMAERPLSSDLVMECLDRLEVQSALLPPAIIEDMSQSDEGLDALTRLNVVAFGGGNLNREAGNRIAKRGTALMNLIGATEFAPFPTYARNDPSMWQNFIYLPEVMGCEFRKQGDEDVYEMVFVRQKKNQHPHPGLQGIFYTFPDLDEWSTRDLYRPHPTKPHHWIYHGRADNIIVFSSGEKLNPVTIEEIVSDHPGLKGAMVVGSERFQAGLFIEPRVHPETKEEEKALLDSVWPLVEKANVETVAHGRIGRDMIRLSSPDKPFSRAGKGTIQRAATVKLYKDDINDLYDATETEQHAEEVVELDLRSEEALARSIVATLRKYVGAERLDVDIDFFAAGVDSMGVMKAAKLLRAGLKDAGRPVDDKAVAARVIYQNATPRRLAAHILSNVLNGKGQELSEDEQQQQAMRAIWKKYTQNLTKAKANRPDPSNDNQTVILTGSTGMLGSYLLNFMTHNPRVAKVICLNRAADGGRAQQTKAFTDRGLDTSTLATKAEFHHADLSKPKLGLPDDVYARLQAEADRVIHNAWPVNFNIPIESFEPSLAGVRHIADLAASAARRVAVTFISSIAVADRWDPAAHGSAKVPEHRLEDLALPNGGYGRSKAVGSLIVEDAAAAGVGDFPHAIVRVGQVAGPEAEAGVWNRQEWLPSIIASSLYLGALPAKLGSMNRVDWTPAERVAGLVLEANGVTRVVERADEISGYYHGVNPHESDWKDLAVAVQEFYGKERIRELIDFGEWVDRLEKTQSDGPESFARNPGVKLIDSYRDMAQAPGAVVYDMEKTLERCQGVRETRAVTPDMMKHWCRQWSF</sequence>
<dbReference type="InterPro" id="IPR020806">
    <property type="entry name" value="PKS_PP-bd"/>
</dbReference>
<keyword evidence="1" id="KW-0596">Phosphopantetheine</keyword>
<dbReference type="Pfam" id="PF07993">
    <property type="entry name" value="NAD_binding_4"/>
    <property type="match status" value="1"/>
</dbReference>
<evidence type="ECO:0000313" key="4">
    <source>
        <dbReference type="EMBL" id="KAL2289324.1"/>
    </source>
</evidence>
<dbReference type="Proteomes" id="UP001600888">
    <property type="component" value="Unassembled WGS sequence"/>
</dbReference>
<keyword evidence="2" id="KW-0597">Phosphoprotein</keyword>
<dbReference type="InterPro" id="IPR042099">
    <property type="entry name" value="ANL_N_sf"/>
</dbReference>
<dbReference type="InterPro" id="IPR036736">
    <property type="entry name" value="ACP-like_sf"/>
</dbReference>
<dbReference type="PANTHER" id="PTHR43439">
    <property type="entry name" value="PHENYLACETATE-COENZYME A LIGASE"/>
    <property type="match status" value="1"/>
</dbReference>
<reference evidence="4 5" key="1">
    <citation type="submission" date="2024-03" db="EMBL/GenBank/DDBJ databases">
        <title>A high-quality draft genome sequence of Diaporthe vaccinii, a causative agent of upright dieback and viscid rot disease in cranberry plants.</title>
        <authorList>
            <person name="Sarrasin M."/>
            <person name="Lang B.F."/>
            <person name="Burger G."/>
        </authorList>
    </citation>
    <scope>NUCLEOTIDE SEQUENCE [LARGE SCALE GENOMIC DNA]</scope>
    <source>
        <strain evidence="4 5">IS7</strain>
    </source>
</reference>
<name>A0ABR4F3Q2_9PEZI</name>
<dbReference type="PROSITE" id="PS00455">
    <property type="entry name" value="AMP_BINDING"/>
    <property type="match status" value="1"/>
</dbReference>
<proteinExistence type="predicted"/>
<dbReference type="PANTHER" id="PTHR43439:SF2">
    <property type="entry name" value="ENZYME, PUTATIVE (JCVI)-RELATED"/>
    <property type="match status" value="1"/>
</dbReference>
<keyword evidence="5" id="KW-1185">Reference proteome</keyword>
<dbReference type="SUPFAM" id="SSF56801">
    <property type="entry name" value="Acetyl-CoA synthetase-like"/>
    <property type="match status" value="1"/>
</dbReference>
<dbReference type="InterPro" id="IPR013120">
    <property type="entry name" value="FAR_NAD-bd"/>
</dbReference>
<dbReference type="SUPFAM" id="SSF47336">
    <property type="entry name" value="ACP-like"/>
    <property type="match status" value="1"/>
</dbReference>
<comment type="caution">
    <text evidence="4">The sequence shown here is derived from an EMBL/GenBank/DDBJ whole genome shotgun (WGS) entry which is preliminary data.</text>
</comment>
<accession>A0ABR4F3Q2</accession>
<gene>
    <name evidence="4" type="ORF">FJTKL_02327</name>
</gene>
<dbReference type="Gene3D" id="1.10.1200.10">
    <property type="entry name" value="ACP-like"/>
    <property type="match status" value="1"/>
</dbReference>
<protein>
    <recommendedName>
        <fullName evidence="3">Carrier domain-containing protein</fullName>
    </recommendedName>
</protein>
<dbReference type="InterPro" id="IPR036291">
    <property type="entry name" value="NAD(P)-bd_dom_sf"/>
</dbReference>
<evidence type="ECO:0000256" key="1">
    <source>
        <dbReference type="ARBA" id="ARBA00022450"/>
    </source>
</evidence>
<dbReference type="SMART" id="SM00823">
    <property type="entry name" value="PKS_PP"/>
    <property type="match status" value="1"/>
</dbReference>
<dbReference type="EMBL" id="JBAWTH010000013">
    <property type="protein sequence ID" value="KAL2289324.1"/>
    <property type="molecule type" value="Genomic_DNA"/>
</dbReference>
<dbReference type="InterPro" id="IPR009081">
    <property type="entry name" value="PP-bd_ACP"/>
</dbReference>
<dbReference type="InterPro" id="IPR006162">
    <property type="entry name" value="Ppantetheine_attach_site"/>
</dbReference>
<dbReference type="Gene3D" id="3.40.50.720">
    <property type="entry name" value="NAD(P)-binding Rossmann-like Domain"/>
    <property type="match status" value="1"/>
</dbReference>
<dbReference type="InterPro" id="IPR000873">
    <property type="entry name" value="AMP-dep_synth/lig_dom"/>
</dbReference>
<feature type="domain" description="Carrier" evidence="3">
    <location>
        <begin position="678"/>
        <end position="761"/>
    </location>
</feature>
<evidence type="ECO:0000259" key="3">
    <source>
        <dbReference type="PROSITE" id="PS50075"/>
    </source>
</evidence>
<dbReference type="PROSITE" id="PS00012">
    <property type="entry name" value="PHOSPHOPANTETHEINE"/>
    <property type="match status" value="1"/>
</dbReference>
<dbReference type="InterPro" id="IPR051414">
    <property type="entry name" value="Adenylate-forming_Reductase"/>
</dbReference>